<evidence type="ECO:0000256" key="6">
    <source>
        <dbReference type="SAM" id="Phobius"/>
    </source>
</evidence>
<proteinExistence type="predicted"/>
<keyword evidence="3 6" id="KW-1133">Transmembrane helix</keyword>
<accession>V5FZC6</accession>
<dbReference type="eggNOG" id="KOG0255">
    <property type="taxonomic scope" value="Eukaryota"/>
</dbReference>
<dbReference type="GO" id="GO:0005886">
    <property type="term" value="C:plasma membrane"/>
    <property type="evidence" value="ECO:0007669"/>
    <property type="project" value="TreeGrafter"/>
</dbReference>
<dbReference type="GO" id="GO:0022857">
    <property type="term" value="F:transmembrane transporter activity"/>
    <property type="evidence" value="ECO:0007669"/>
    <property type="project" value="InterPro"/>
</dbReference>
<dbReference type="Proteomes" id="UP000018001">
    <property type="component" value="Unassembled WGS sequence"/>
</dbReference>
<dbReference type="InterPro" id="IPR020846">
    <property type="entry name" value="MFS_dom"/>
</dbReference>
<dbReference type="InterPro" id="IPR036259">
    <property type="entry name" value="MFS_trans_sf"/>
</dbReference>
<keyword evidence="2 6" id="KW-0812">Transmembrane</keyword>
<feature type="transmembrane region" description="Helical" evidence="6">
    <location>
        <begin position="351"/>
        <end position="371"/>
    </location>
</feature>
<dbReference type="PANTHER" id="PTHR23502:SF152">
    <property type="entry name" value="MAJOR FACILITATOR SUPERFAMILY (MFS) PROFILE DOMAIN-CONTAINING PROTEIN-RELATED"/>
    <property type="match status" value="1"/>
</dbReference>
<dbReference type="EMBL" id="BAUL01000073">
    <property type="protein sequence ID" value="GAD93977.1"/>
    <property type="molecule type" value="Genomic_DNA"/>
</dbReference>
<feature type="transmembrane region" description="Helical" evidence="6">
    <location>
        <begin position="90"/>
        <end position="109"/>
    </location>
</feature>
<feature type="transmembrane region" description="Helical" evidence="6">
    <location>
        <begin position="179"/>
        <end position="202"/>
    </location>
</feature>
<dbReference type="InParanoid" id="V5FZC6"/>
<gene>
    <name evidence="8" type="ORF">PVAR5_2597</name>
</gene>
<name>V5FZC6_BYSSN</name>
<feature type="transmembrane region" description="Helical" evidence="6">
    <location>
        <begin position="422"/>
        <end position="439"/>
    </location>
</feature>
<feature type="transmembrane region" description="Helical" evidence="6">
    <location>
        <begin position="121"/>
        <end position="143"/>
    </location>
</feature>
<dbReference type="AlphaFoldDB" id="V5FZC6"/>
<feature type="transmembrane region" description="Helical" evidence="6">
    <location>
        <begin position="149"/>
        <end position="167"/>
    </location>
</feature>
<evidence type="ECO:0000313" key="9">
    <source>
        <dbReference type="Proteomes" id="UP000018001"/>
    </source>
</evidence>
<organism evidence="8 9">
    <name type="scientific">Byssochlamys spectabilis (strain No. 5 / NBRC 109023)</name>
    <name type="common">Paecilomyces variotii</name>
    <dbReference type="NCBI Taxonomy" id="1356009"/>
    <lineage>
        <taxon>Eukaryota</taxon>
        <taxon>Fungi</taxon>
        <taxon>Dikarya</taxon>
        <taxon>Ascomycota</taxon>
        <taxon>Pezizomycotina</taxon>
        <taxon>Eurotiomycetes</taxon>
        <taxon>Eurotiomycetidae</taxon>
        <taxon>Eurotiales</taxon>
        <taxon>Thermoascaceae</taxon>
        <taxon>Paecilomyces</taxon>
    </lineage>
</organism>
<reference evidence="9" key="1">
    <citation type="journal article" date="2014" name="Genome Announc.">
        <title>Draft genome sequence of the formaldehyde-resistant fungus Byssochlamys spectabilis No. 5 (anamorph Paecilomyces variotii No. 5) (NBRC109023).</title>
        <authorList>
            <person name="Oka T."/>
            <person name="Ekino K."/>
            <person name="Fukuda K."/>
            <person name="Nomura Y."/>
        </authorList>
    </citation>
    <scope>NUCLEOTIDE SEQUENCE [LARGE SCALE GENOMIC DNA]</scope>
    <source>
        <strain evidence="9">No. 5 / NBRC 109023</strain>
    </source>
</reference>
<comment type="caution">
    <text evidence="8">The sequence shown here is derived from an EMBL/GenBank/DDBJ whole genome shotgun (WGS) entry which is preliminary data.</text>
</comment>
<keyword evidence="9" id="KW-1185">Reference proteome</keyword>
<feature type="transmembrane region" description="Helical" evidence="6">
    <location>
        <begin position="445"/>
        <end position="466"/>
    </location>
</feature>
<dbReference type="PANTHER" id="PTHR23502">
    <property type="entry name" value="MAJOR FACILITATOR SUPERFAMILY"/>
    <property type="match status" value="1"/>
</dbReference>
<dbReference type="PROSITE" id="PS50850">
    <property type="entry name" value="MFS"/>
    <property type="match status" value="1"/>
</dbReference>
<feature type="compositionally biased region" description="Low complexity" evidence="5">
    <location>
        <begin position="1"/>
        <end position="17"/>
    </location>
</feature>
<protein>
    <submittedName>
        <fullName evidence="8">MFS transporter</fullName>
    </submittedName>
</protein>
<evidence type="ECO:0000256" key="1">
    <source>
        <dbReference type="ARBA" id="ARBA00004141"/>
    </source>
</evidence>
<dbReference type="OrthoDB" id="3066029at2759"/>
<evidence type="ECO:0000256" key="4">
    <source>
        <dbReference type="ARBA" id="ARBA00023136"/>
    </source>
</evidence>
<evidence type="ECO:0000259" key="7">
    <source>
        <dbReference type="PROSITE" id="PS50850"/>
    </source>
</evidence>
<sequence length="571" mass="61747">MTVQTPSCTSLSPPSTTGTKDALATFDPERPQAPAGNMLDKPSFRLPRWRRYVILFTVSWMTFVITFFSTAFLTAMPEISQEFSTTSEKIAATNSGVLIAMGFSSLFWIPIGRMIGRRWAYNSAIMFLCLCSIGTALSINMAMFTAMRILAGFTGTYFMVAGQSILADIFPPLVRGTAVGFFMAGSVSGPALAPCIGGIIVTYAHWRVIFWVQVGMAALSFVMAIFFVPDIEKINSVEKDSEKKEPPPSLLSVLYAMNPIRVFTFFAYPNIFFADLTCGLLAFFQYALLTSARSIFGPRFHLTTALVSGLFYLAPGAGFLVGSIVGGRLSDRTVKRYIQKRNGARLPQDRLNSGLLWVLTMLPASTLIYGWTLQEEVGGMAVPIISAFFAGWGLMGTFNGLNTYTAEVIPAQKTEVISGKYVVQYIFGATASAAVVPMINSIGAGWTFTICSAMFMIGGGLTFLVAKRGLDMQEAQGGFTMIYGISVFSPSPTMAVVSLIERATAAGVRGIGGVGGPGVIRPRRHHNWAARNPGVVLVFVIVFIVACGLIALVLYRRWMARKALKAAEAGA</sequence>
<feature type="transmembrane region" description="Helical" evidence="6">
    <location>
        <begin position="265"/>
        <end position="289"/>
    </location>
</feature>
<feature type="domain" description="Major facilitator superfamily (MFS) profile" evidence="7">
    <location>
        <begin position="54"/>
        <end position="470"/>
    </location>
</feature>
<dbReference type="Pfam" id="PF07690">
    <property type="entry name" value="MFS_1"/>
    <property type="match status" value="1"/>
</dbReference>
<feature type="region of interest" description="Disordered" evidence="5">
    <location>
        <begin position="1"/>
        <end position="38"/>
    </location>
</feature>
<feature type="transmembrane region" description="Helical" evidence="6">
    <location>
        <begin position="52"/>
        <end position="75"/>
    </location>
</feature>
<dbReference type="Gene3D" id="1.20.1250.20">
    <property type="entry name" value="MFS general substrate transporter like domains"/>
    <property type="match status" value="1"/>
</dbReference>
<dbReference type="HOGENOM" id="CLU_008455_8_0_1"/>
<dbReference type="SUPFAM" id="SSF103473">
    <property type="entry name" value="MFS general substrate transporter"/>
    <property type="match status" value="1"/>
</dbReference>
<dbReference type="InterPro" id="IPR011701">
    <property type="entry name" value="MFS"/>
</dbReference>
<feature type="transmembrane region" description="Helical" evidence="6">
    <location>
        <begin position="377"/>
        <end position="401"/>
    </location>
</feature>
<feature type="transmembrane region" description="Helical" evidence="6">
    <location>
        <begin position="534"/>
        <end position="555"/>
    </location>
</feature>
<evidence type="ECO:0000256" key="3">
    <source>
        <dbReference type="ARBA" id="ARBA00022989"/>
    </source>
</evidence>
<comment type="subcellular location">
    <subcellularLocation>
        <location evidence="1">Membrane</location>
        <topology evidence="1">Multi-pass membrane protein</topology>
    </subcellularLocation>
</comment>
<evidence type="ECO:0000313" key="8">
    <source>
        <dbReference type="EMBL" id="GAD93977.1"/>
    </source>
</evidence>
<feature type="transmembrane region" description="Helical" evidence="6">
    <location>
        <begin position="208"/>
        <end position="228"/>
    </location>
</feature>
<evidence type="ECO:0000256" key="5">
    <source>
        <dbReference type="SAM" id="MobiDB-lite"/>
    </source>
</evidence>
<feature type="transmembrane region" description="Helical" evidence="6">
    <location>
        <begin position="478"/>
        <end position="500"/>
    </location>
</feature>
<feature type="transmembrane region" description="Helical" evidence="6">
    <location>
        <begin position="309"/>
        <end position="330"/>
    </location>
</feature>
<keyword evidence="4 6" id="KW-0472">Membrane</keyword>
<evidence type="ECO:0000256" key="2">
    <source>
        <dbReference type="ARBA" id="ARBA00022692"/>
    </source>
</evidence>